<keyword evidence="4 8" id="KW-0479">Metal-binding</keyword>
<evidence type="ECO:0000256" key="5">
    <source>
        <dbReference type="ARBA" id="ARBA00022759"/>
    </source>
</evidence>
<dbReference type="GO" id="GO:0042781">
    <property type="term" value="F:3'-tRNA processing endoribonuclease activity"/>
    <property type="evidence" value="ECO:0007669"/>
    <property type="project" value="UniProtKB-UniRule"/>
</dbReference>
<keyword evidence="7 8" id="KW-0862">Zinc</keyword>
<proteinExistence type="inferred from homology"/>
<reference evidence="9" key="1">
    <citation type="submission" date="2020-10" db="EMBL/GenBank/DDBJ databases">
        <authorList>
            <person name="Gilroy R."/>
        </authorList>
    </citation>
    <scope>NUCLEOTIDE SEQUENCE</scope>
    <source>
        <strain evidence="9">B2-16538</strain>
    </source>
</reference>
<feature type="binding site" evidence="8">
    <location>
        <position position="216"/>
    </location>
    <ligand>
        <name>Zn(2+)</name>
        <dbReference type="ChEBI" id="CHEBI:29105"/>
        <label>1</label>
        <note>catalytic</note>
    </ligand>
</feature>
<comment type="cofactor">
    <cofactor evidence="8">
        <name>Zn(2+)</name>
        <dbReference type="ChEBI" id="CHEBI:29105"/>
    </cofactor>
    <text evidence="8">Binds 2 Zn(2+) ions.</text>
</comment>
<feature type="binding site" evidence="8">
    <location>
        <position position="50"/>
    </location>
    <ligand>
        <name>Zn(2+)</name>
        <dbReference type="ChEBI" id="CHEBI:29105"/>
        <label>2</label>
        <note>catalytic</note>
    </ligand>
</feature>
<feature type="binding site" evidence="8">
    <location>
        <position position="48"/>
    </location>
    <ligand>
        <name>Zn(2+)</name>
        <dbReference type="ChEBI" id="CHEBI:29105"/>
        <label>1</label>
        <note>catalytic</note>
    </ligand>
</feature>
<evidence type="ECO:0000256" key="1">
    <source>
        <dbReference type="ARBA" id="ARBA00011738"/>
    </source>
</evidence>
<dbReference type="InterPro" id="IPR036866">
    <property type="entry name" value="RibonucZ/Hydroxyglut_hydro"/>
</dbReference>
<dbReference type="PANTHER" id="PTHR46018">
    <property type="entry name" value="ZINC PHOSPHODIESTERASE ELAC PROTEIN 1"/>
    <property type="match status" value="1"/>
</dbReference>
<feature type="active site" description="Proton acceptor" evidence="8">
    <location>
        <position position="50"/>
    </location>
</feature>
<evidence type="ECO:0000313" key="9">
    <source>
        <dbReference type="EMBL" id="MBO8484843.1"/>
    </source>
</evidence>
<comment type="subunit">
    <text evidence="1 8">Homodimer.</text>
</comment>
<comment type="catalytic activity">
    <reaction evidence="8">
        <text>Endonucleolytic cleavage of RNA, removing extra 3' nucleotides from tRNA precursor, generating 3' termini of tRNAs. A 3'-hydroxy group is left at the tRNA terminus and a 5'-phosphoryl group is left at the trailer molecule.</text>
        <dbReference type="EC" id="3.1.26.11"/>
    </reaction>
</comment>
<comment type="similarity">
    <text evidence="8">Belongs to the RNase Z family.</text>
</comment>
<keyword evidence="5 8" id="KW-0255">Endonuclease</keyword>
<name>A0A9D9J1C9_9BACT</name>
<evidence type="ECO:0000256" key="8">
    <source>
        <dbReference type="HAMAP-Rule" id="MF_01818"/>
    </source>
</evidence>
<dbReference type="Pfam" id="PF23023">
    <property type="entry name" value="Anti-Pycsar_Apyc1"/>
    <property type="match status" value="1"/>
</dbReference>
<evidence type="ECO:0000256" key="6">
    <source>
        <dbReference type="ARBA" id="ARBA00022801"/>
    </source>
</evidence>
<sequence length="313" mass="34927">MNRYPSAQVLDVRGRLFLFDCGEGAQMQMRRMGIPYLRIDSICISHIHGDHLFGLFGLLSTMTMLGRTACLNIFAPRSFGPVLKFYLSYFGEGRKFEIGHHVLSMKSPEKIWESKSVELVAFPLNHRIETYGFIVREKPPMLNVRKDAIEKYGLTIAEIASLKRGEDVVRPAGEDGGYGFETGYRRFSGTSEPLLISAAEAAYVPYIPRSYAYCSDTAPFPELSSWVKGVSLLYHESTFPEQYSQTAADTCHSTASQAAQCALQAGAGKLLLGHYSSRFSDTGIFLQEASAIFPETVLAKEGMRIEIPLERFK</sequence>
<dbReference type="InterPro" id="IPR013471">
    <property type="entry name" value="RNase_Z/BN"/>
</dbReference>
<comment type="function">
    <text evidence="8">Zinc phosphodiesterase, which displays some tRNA 3'-processing endonuclease activity. Probably involved in tRNA maturation, by removing a 3'-trailer from precursor tRNA.</text>
</comment>
<keyword evidence="2 8" id="KW-0819">tRNA processing</keyword>
<feature type="binding site" evidence="8">
    <location>
        <position position="51"/>
    </location>
    <ligand>
        <name>Zn(2+)</name>
        <dbReference type="ChEBI" id="CHEBI:29105"/>
        <label>2</label>
        <note>catalytic</note>
    </ligand>
</feature>
<organism evidence="9 10">
    <name type="scientific">Candidatus Cryptobacteroides excrementavium</name>
    <dbReference type="NCBI Taxonomy" id="2840759"/>
    <lineage>
        <taxon>Bacteria</taxon>
        <taxon>Pseudomonadati</taxon>
        <taxon>Bacteroidota</taxon>
        <taxon>Bacteroidia</taxon>
        <taxon>Bacteroidales</taxon>
        <taxon>Candidatus Cryptobacteroides</taxon>
    </lineage>
</organism>
<dbReference type="EC" id="3.1.26.11" evidence="8"/>
<dbReference type="EMBL" id="JADILX010000004">
    <property type="protein sequence ID" value="MBO8484843.1"/>
    <property type="molecule type" value="Genomic_DNA"/>
</dbReference>
<feature type="binding site" evidence="8">
    <location>
        <position position="126"/>
    </location>
    <ligand>
        <name>Zn(2+)</name>
        <dbReference type="ChEBI" id="CHEBI:29105"/>
        <label>1</label>
        <note>catalytic</note>
    </ligand>
</feature>
<dbReference type="Proteomes" id="UP000823750">
    <property type="component" value="Unassembled WGS sequence"/>
</dbReference>
<evidence type="ECO:0000256" key="4">
    <source>
        <dbReference type="ARBA" id="ARBA00022723"/>
    </source>
</evidence>
<comment type="caution">
    <text evidence="9">The sequence shown here is derived from an EMBL/GenBank/DDBJ whole genome shotgun (WGS) entry which is preliminary data.</text>
</comment>
<dbReference type="HAMAP" id="MF_01818">
    <property type="entry name" value="RNase_Z_BN"/>
    <property type="match status" value="1"/>
</dbReference>
<evidence type="ECO:0000256" key="3">
    <source>
        <dbReference type="ARBA" id="ARBA00022722"/>
    </source>
</evidence>
<evidence type="ECO:0000256" key="7">
    <source>
        <dbReference type="ARBA" id="ARBA00022833"/>
    </source>
</evidence>
<evidence type="ECO:0000256" key="2">
    <source>
        <dbReference type="ARBA" id="ARBA00022694"/>
    </source>
</evidence>
<gene>
    <name evidence="8" type="primary">rnz</name>
    <name evidence="9" type="ORF">IAB78_00255</name>
</gene>
<dbReference type="AlphaFoldDB" id="A0A9D9J1C9"/>
<dbReference type="Gene3D" id="3.60.15.10">
    <property type="entry name" value="Ribonuclease Z/Hydroxyacylglutathione hydrolase-like"/>
    <property type="match status" value="1"/>
</dbReference>
<feature type="binding site" evidence="8">
    <location>
        <position position="46"/>
    </location>
    <ligand>
        <name>Zn(2+)</name>
        <dbReference type="ChEBI" id="CHEBI:29105"/>
        <label>1</label>
        <note>catalytic</note>
    </ligand>
</feature>
<feature type="binding site" evidence="8">
    <location>
        <position position="216"/>
    </location>
    <ligand>
        <name>Zn(2+)</name>
        <dbReference type="ChEBI" id="CHEBI:29105"/>
        <label>2</label>
        <note>catalytic</note>
    </ligand>
</feature>
<dbReference type="SUPFAM" id="SSF56281">
    <property type="entry name" value="Metallo-hydrolase/oxidoreductase"/>
    <property type="match status" value="1"/>
</dbReference>
<dbReference type="CDD" id="cd07717">
    <property type="entry name" value="RNaseZ_ZiPD-like_MBL-fold"/>
    <property type="match status" value="1"/>
</dbReference>
<keyword evidence="3 8" id="KW-0540">Nuclease</keyword>
<dbReference type="GO" id="GO:0008270">
    <property type="term" value="F:zinc ion binding"/>
    <property type="evidence" value="ECO:0007669"/>
    <property type="project" value="UniProtKB-UniRule"/>
</dbReference>
<feature type="binding site" evidence="8">
    <location>
        <position position="274"/>
    </location>
    <ligand>
        <name>Zn(2+)</name>
        <dbReference type="ChEBI" id="CHEBI:29105"/>
        <label>2</label>
        <note>catalytic</note>
    </ligand>
</feature>
<dbReference type="PANTHER" id="PTHR46018:SF2">
    <property type="entry name" value="ZINC PHOSPHODIESTERASE ELAC PROTEIN 1"/>
    <property type="match status" value="1"/>
</dbReference>
<reference evidence="9" key="2">
    <citation type="journal article" date="2021" name="PeerJ">
        <title>Extensive microbial diversity within the chicken gut microbiome revealed by metagenomics and culture.</title>
        <authorList>
            <person name="Gilroy R."/>
            <person name="Ravi A."/>
            <person name="Getino M."/>
            <person name="Pursley I."/>
            <person name="Horton D.L."/>
            <person name="Alikhan N.F."/>
            <person name="Baker D."/>
            <person name="Gharbi K."/>
            <person name="Hall N."/>
            <person name="Watson M."/>
            <person name="Adriaenssens E.M."/>
            <person name="Foster-Nyarko E."/>
            <person name="Jarju S."/>
            <person name="Secka A."/>
            <person name="Antonio M."/>
            <person name="Oren A."/>
            <person name="Chaudhuri R.R."/>
            <person name="La Ragione R."/>
            <person name="Hildebrand F."/>
            <person name="Pallen M.J."/>
        </authorList>
    </citation>
    <scope>NUCLEOTIDE SEQUENCE</scope>
    <source>
        <strain evidence="9">B2-16538</strain>
    </source>
</reference>
<keyword evidence="6 8" id="KW-0378">Hydrolase</keyword>
<accession>A0A9D9J1C9</accession>
<evidence type="ECO:0000313" key="10">
    <source>
        <dbReference type="Proteomes" id="UP000823750"/>
    </source>
</evidence>
<protein>
    <recommendedName>
        <fullName evidence="8">Ribonuclease Z</fullName>
        <shortName evidence="8">RNase Z</shortName>
        <ecNumber evidence="8">3.1.26.11</ecNumber>
    </recommendedName>
    <alternativeName>
        <fullName evidence="8">tRNA 3 endonuclease</fullName>
    </alternativeName>
    <alternativeName>
        <fullName evidence="8">tRNase Z</fullName>
    </alternativeName>
</protein>